<evidence type="ECO:0000313" key="5">
    <source>
        <dbReference type="WBParaSite" id="SSTP_0000222100.1"/>
    </source>
</evidence>
<dbReference type="WBParaSite" id="SSTP_0000222100.1">
    <property type="protein sequence ID" value="SSTP_0000222100.1"/>
    <property type="gene ID" value="SSTP_0000222100"/>
</dbReference>
<sequence>MNFKCLKLKNEEYCIYCNKKFTNLESHEMEHFKDRLGGKALFECHKCFRTYLNMNELKNHINNIHNVHKNSKLFHCDSCGQNFTTQNGRDQHLITHIPHIMELCMEGVDKRMENTDEYLESNECPLCRMRTSTRKSFRFHLLFSHLLKNPKSLLTLVINEEVVGTIPENELKIIGYLSRKYNHKKNEKEEKKKKREELKKLLTSRKRHDSRTISTSSSGIGSSIGENDVEKFREVKKQKTKQETNGIDITYIKKNLDIKSIKQVPTQSQNTDHNSLSKSNSLSSIDKPILLRERLISKCLKAKVEFNNTIAMVCICNKKFENQSDFEIHIACVHFVNGQLVI</sequence>
<feature type="domain" description="C2H2-type" evidence="3">
    <location>
        <begin position="74"/>
        <end position="96"/>
    </location>
</feature>
<keyword evidence="1" id="KW-0862">Zinc</keyword>
<dbReference type="SMART" id="SM00355">
    <property type="entry name" value="ZnF_C2H2"/>
    <property type="match status" value="5"/>
</dbReference>
<dbReference type="SUPFAM" id="SSF57667">
    <property type="entry name" value="beta-beta-alpha zinc fingers"/>
    <property type="match status" value="1"/>
</dbReference>
<dbReference type="InterPro" id="IPR036236">
    <property type="entry name" value="Znf_C2H2_sf"/>
</dbReference>
<dbReference type="InterPro" id="IPR013087">
    <property type="entry name" value="Znf_C2H2_type"/>
</dbReference>
<dbReference type="AlphaFoldDB" id="A0A0K0DYA7"/>
<evidence type="ECO:0000256" key="2">
    <source>
        <dbReference type="SAM" id="MobiDB-lite"/>
    </source>
</evidence>
<keyword evidence="1" id="KW-0479">Metal-binding</keyword>
<organism evidence="5">
    <name type="scientific">Strongyloides stercoralis</name>
    <name type="common">Threadworm</name>
    <dbReference type="NCBI Taxonomy" id="6248"/>
    <lineage>
        <taxon>Eukaryota</taxon>
        <taxon>Metazoa</taxon>
        <taxon>Ecdysozoa</taxon>
        <taxon>Nematoda</taxon>
        <taxon>Chromadorea</taxon>
        <taxon>Rhabditida</taxon>
        <taxon>Tylenchina</taxon>
        <taxon>Panagrolaimomorpha</taxon>
        <taxon>Strongyloidoidea</taxon>
        <taxon>Strongyloididae</taxon>
        <taxon>Strongyloides</taxon>
    </lineage>
</organism>
<evidence type="ECO:0000313" key="4">
    <source>
        <dbReference type="Proteomes" id="UP000035681"/>
    </source>
</evidence>
<keyword evidence="4" id="KW-1185">Reference proteome</keyword>
<feature type="domain" description="C2H2-type" evidence="3">
    <location>
        <begin position="42"/>
        <end position="70"/>
    </location>
</feature>
<accession>A0A0K0DYA7</accession>
<keyword evidence="1" id="KW-0863">Zinc-finger</keyword>
<dbReference type="GO" id="GO:0008270">
    <property type="term" value="F:zinc ion binding"/>
    <property type="evidence" value="ECO:0007669"/>
    <property type="project" value="UniProtKB-KW"/>
</dbReference>
<dbReference type="WBParaSite" id="TCONS_00009107.p1">
    <property type="protein sequence ID" value="TCONS_00009107.p1"/>
    <property type="gene ID" value="XLOC_006953"/>
</dbReference>
<name>A0A0K0DYA7_STRER</name>
<proteinExistence type="predicted"/>
<dbReference type="Proteomes" id="UP000035681">
    <property type="component" value="Unplaced"/>
</dbReference>
<feature type="region of interest" description="Disordered" evidence="2">
    <location>
        <begin position="201"/>
        <end position="222"/>
    </location>
</feature>
<protein>
    <submittedName>
        <fullName evidence="5 6">C2H2-type domain-containing protein</fullName>
    </submittedName>
</protein>
<reference evidence="5" key="1">
    <citation type="submission" date="2015-08" db="UniProtKB">
        <authorList>
            <consortium name="WormBaseParasite"/>
        </authorList>
    </citation>
    <scope>IDENTIFICATION</scope>
</reference>
<evidence type="ECO:0000259" key="3">
    <source>
        <dbReference type="PROSITE" id="PS50157"/>
    </source>
</evidence>
<dbReference type="Gene3D" id="3.30.160.60">
    <property type="entry name" value="Classic Zinc Finger"/>
    <property type="match status" value="1"/>
</dbReference>
<dbReference type="PROSITE" id="PS00028">
    <property type="entry name" value="ZINC_FINGER_C2H2_1"/>
    <property type="match status" value="2"/>
</dbReference>
<dbReference type="STRING" id="6248.A0A0K0DYA7"/>
<evidence type="ECO:0000313" key="6">
    <source>
        <dbReference type="WBParaSite" id="TCONS_00009107.p1"/>
    </source>
</evidence>
<feature type="compositionally biased region" description="Low complexity" evidence="2">
    <location>
        <begin position="212"/>
        <end position="222"/>
    </location>
</feature>
<dbReference type="PROSITE" id="PS50157">
    <property type="entry name" value="ZINC_FINGER_C2H2_2"/>
    <property type="match status" value="2"/>
</dbReference>
<evidence type="ECO:0000256" key="1">
    <source>
        <dbReference type="PROSITE-ProRule" id="PRU00042"/>
    </source>
</evidence>